<dbReference type="AlphaFoldDB" id="A0A9D1V5M4"/>
<dbReference type="EMBL" id="DXFW01000035">
    <property type="protein sequence ID" value="HIX06469.1"/>
    <property type="molecule type" value="Genomic_DNA"/>
</dbReference>
<name>A0A9D1V5M4_9FIRM</name>
<evidence type="ECO:0000313" key="2">
    <source>
        <dbReference type="Proteomes" id="UP000824193"/>
    </source>
</evidence>
<sequence length="60" mass="6949">MDQAETLRQLLKEIEELLERNINEDGECQFSYLKEKIVLEMAKEIITDGVPDPPMCFTSC</sequence>
<gene>
    <name evidence="1" type="ORF">H9865_10320</name>
</gene>
<comment type="caution">
    <text evidence="1">The sequence shown here is derived from an EMBL/GenBank/DDBJ whole genome shotgun (WGS) entry which is preliminary data.</text>
</comment>
<proteinExistence type="predicted"/>
<evidence type="ECO:0000313" key="1">
    <source>
        <dbReference type="EMBL" id="HIX06469.1"/>
    </source>
</evidence>
<reference evidence="1" key="1">
    <citation type="journal article" date="2021" name="PeerJ">
        <title>Extensive microbial diversity within the chicken gut microbiome revealed by metagenomics and culture.</title>
        <authorList>
            <person name="Gilroy R."/>
            <person name="Ravi A."/>
            <person name="Getino M."/>
            <person name="Pursley I."/>
            <person name="Horton D.L."/>
            <person name="Alikhan N.F."/>
            <person name="Baker D."/>
            <person name="Gharbi K."/>
            <person name="Hall N."/>
            <person name="Watson M."/>
            <person name="Adriaenssens E.M."/>
            <person name="Foster-Nyarko E."/>
            <person name="Jarju S."/>
            <person name="Secka A."/>
            <person name="Antonio M."/>
            <person name="Oren A."/>
            <person name="Chaudhuri R.R."/>
            <person name="La Ragione R."/>
            <person name="Hildebrand F."/>
            <person name="Pallen M.J."/>
        </authorList>
    </citation>
    <scope>NUCLEOTIDE SEQUENCE</scope>
    <source>
        <strain evidence="1">2239</strain>
    </source>
</reference>
<reference evidence="1" key="2">
    <citation type="submission" date="2021-04" db="EMBL/GenBank/DDBJ databases">
        <authorList>
            <person name="Gilroy R."/>
        </authorList>
    </citation>
    <scope>NUCLEOTIDE SEQUENCE</scope>
    <source>
        <strain evidence="1">2239</strain>
    </source>
</reference>
<dbReference type="Proteomes" id="UP000824193">
    <property type="component" value="Unassembled WGS sequence"/>
</dbReference>
<accession>A0A9D1V5M4</accession>
<organism evidence="1 2">
    <name type="scientific">Candidatus Allofournierella pullicola</name>
    <dbReference type="NCBI Taxonomy" id="2838596"/>
    <lineage>
        <taxon>Bacteria</taxon>
        <taxon>Bacillati</taxon>
        <taxon>Bacillota</taxon>
        <taxon>Clostridia</taxon>
        <taxon>Eubacteriales</taxon>
        <taxon>Oscillospiraceae</taxon>
        <taxon>Allofournierella</taxon>
    </lineage>
</organism>
<protein>
    <submittedName>
        <fullName evidence="1">Uncharacterized protein</fullName>
    </submittedName>
</protein>